<dbReference type="Proteomes" id="UP001295444">
    <property type="component" value="Chromosome 11"/>
</dbReference>
<reference evidence="2" key="1">
    <citation type="submission" date="2022-03" db="EMBL/GenBank/DDBJ databases">
        <authorList>
            <person name="Alioto T."/>
            <person name="Alioto T."/>
            <person name="Gomez Garrido J."/>
        </authorList>
    </citation>
    <scope>NUCLEOTIDE SEQUENCE</scope>
</reference>
<accession>A0AAD1TEL6</accession>
<evidence type="ECO:0000313" key="3">
    <source>
        <dbReference type="Proteomes" id="UP001295444"/>
    </source>
</evidence>
<keyword evidence="3" id="KW-1185">Reference proteome</keyword>
<evidence type="ECO:0000256" key="1">
    <source>
        <dbReference type="SAM" id="MobiDB-lite"/>
    </source>
</evidence>
<gene>
    <name evidence="2" type="ORF">PECUL_23A058796</name>
</gene>
<protein>
    <submittedName>
        <fullName evidence="2">Uncharacterized protein</fullName>
    </submittedName>
</protein>
<feature type="region of interest" description="Disordered" evidence="1">
    <location>
        <begin position="42"/>
        <end position="76"/>
    </location>
</feature>
<sequence>MKEAELGLLAIEPPPREDPLIFSPVLAFKAEEDRDHLYHPRHEVPENFNQPLLKMGPRQISNEPEEDRDHLYHKVA</sequence>
<dbReference type="InterPro" id="IPR027922">
    <property type="entry name" value="PRAP"/>
</dbReference>
<dbReference type="AlphaFoldDB" id="A0AAD1TEL6"/>
<proteinExistence type="predicted"/>
<dbReference type="Pfam" id="PF15314">
    <property type="entry name" value="PRAP"/>
    <property type="match status" value="1"/>
</dbReference>
<dbReference type="EMBL" id="OW240922">
    <property type="protein sequence ID" value="CAH2321637.1"/>
    <property type="molecule type" value="Genomic_DNA"/>
</dbReference>
<name>A0AAD1TEL6_PELCU</name>
<evidence type="ECO:0000313" key="2">
    <source>
        <dbReference type="EMBL" id="CAH2321637.1"/>
    </source>
</evidence>
<organism evidence="2 3">
    <name type="scientific">Pelobates cultripes</name>
    <name type="common">Western spadefoot toad</name>
    <dbReference type="NCBI Taxonomy" id="61616"/>
    <lineage>
        <taxon>Eukaryota</taxon>
        <taxon>Metazoa</taxon>
        <taxon>Chordata</taxon>
        <taxon>Craniata</taxon>
        <taxon>Vertebrata</taxon>
        <taxon>Euteleostomi</taxon>
        <taxon>Amphibia</taxon>
        <taxon>Batrachia</taxon>
        <taxon>Anura</taxon>
        <taxon>Pelobatoidea</taxon>
        <taxon>Pelobatidae</taxon>
        <taxon>Pelobates</taxon>
    </lineage>
</organism>
<feature type="compositionally biased region" description="Basic and acidic residues" evidence="1">
    <location>
        <begin position="67"/>
        <end position="76"/>
    </location>
</feature>